<reference evidence="1 2" key="1">
    <citation type="submission" date="2018-06" db="EMBL/GenBank/DDBJ databases">
        <authorList>
            <consortium name="Pathogen Informatics"/>
            <person name="Doyle S."/>
        </authorList>
    </citation>
    <scope>NUCLEOTIDE SEQUENCE [LARGE SCALE GENOMIC DNA]</scope>
    <source>
        <strain evidence="1 2">NCTC4670</strain>
    </source>
</reference>
<sequence>MAIAIGRFGLGLKDAERLTWHDYCVYDLAYQVKMQEQETMLAKQAWFNQAVKATKGSGKNIKPAYENFNDFYNAEKSFASVFGVVEEAKRLTIADLNRVINQEEV</sequence>
<name>A0A380JX22_STRDY</name>
<evidence type="ECO:0000313" key="2">
    <source>
        <dbReference type="Proteomes" id="UP000254797"/>
    </source>
</evidence>
<protein>
    <submittedName>
        <fullName evidence="1">Uncharacterized protein</fullName>
    </submittedName>
</protein>
<dbReference type="Proteomes" id="UP000254797">
    <property type="component" value="Unassembled WGS sequence"/>
</dbReference>
<gene>
    <name evidence="1" type="ORF">NCTC4670_01624</name>
</gene>
<accession>A0A380JX22</accession>
<proteinExistence type="predicted"/>
<dbReference type="RefSeq" id="WP_115246445.1">
    <property type="nucleotide sequence ID" value="NZ_JAIEZZ010000002.1"/>
</dbReference>
<evidence type="ECO:0000313" key="1">
    <source>
        <dbReference type="EMBL" id="SUN50747.1"/>
    </source>
</evidence>
<organism evidence="1 2">
    <name type="scientific">Streptococcus dysgalactiae subsp. dysgalactiae</name>
    <dbReference type="NCBI Taxonomy" id="99822"/>
    <lineage>
        <taxon>Bacteria</taxon>
        <taxon>Bacillati</taxon>
        <taxon>Bacillota</taxon>
        <taxon>Bacilli</taxon>
        <taxon>Lactobacillales</taxon>
        <taxon>Streptococcaceae</taxon>
        <taxon>Streptococcus</taxon>
    </lineage>
</organism>
<dbReference type="EMBL" id="UHFG01000004">
    <property type="protein sequence ID" value="SUN50747.1"/>
    <property type="molecule type" value="Genomic_DNA"/>
</dbReference>
<dbReference type="AlphaFoldDB" id="A0A380JX22"/>